<keyword evidence="5 7" id="KW-1133">Transmembrane helix</keyword>
<evidence type="ECO:0000256" key="2">
    <source>
        <dbReference type="ARBA" id="ARBA00009045"/>
    </source>
</evidence>
<organism evidence="9 10">
    <name type="scientific">Flaviaesturariibacter amylovorans</name>
    <dbReference type="NCBI Taxonomy" id="1084520"/>
    <lineage>
        <taxon>Bacteria</taxon>
        <taxon>Pseudomonadati</taxon>
        <taxon>Bacteroidota</taxon>
        <taxon>Chitinophagia</taxon>
        <taxon>Chitinophagales</taxon>
        <taxon>Chitinophagaceae</taxon>
        <taxon>Flaviaestuariibacter</taxon>
    </lineage>
</organism>
<evidence type="ECO:0000256" key="4">
    <source>
        <dbReference type="ARBA" id="ARBA00022801"/>
    </source>
</evidence>
<keyword evidence="10" id="KW-1185">Reference proteome</keyword>
<feature type="domain" description="Peptidase S54 rhomboid" evidence="8">
    <location>
        <begin position="190"/>
        <end position="328"/>
    </location>
</feature>
<dbReference type="InterPro" id="IPR050925">
    <property type="entry name" value="Rhomboid_protease_S54"/>
</dbReference>
<accession>A0ABP8HGH7</accession>
<dbReference type="Pfam" id="PF01694">
    <property type="entry name" value="Rhomboid"/>
    <property type="match status" value="1"/>
</dbReference>
<dbReference type="Proteomes" id="UP001501725">
    <property type="component" value="Unassembled WGS sequence"/>
</dbReference>
<comment type="caution">
    <text evidence="9">The sequence shown here is derived from an EMBL/GenBank/DDBJ whole genome shotgun (WGS) entry which is preliminary data.</text>
</comment>
<comment type="subcellular location">
    <subcellularLocation>
        <location evidence="1">Membrane</location>
        <topology evidence="1">Multi-pass membrane protein</topology>
    </subcellularLocation>
</comment>
<feature type="transmembrane region" description="Helical" evidence="7">
    <location>
        <begin position="192"/>
        <end position="219"/>
    </location>
</feature>
<evidence type="ECO:0000256" key="6">
    <source>
        <dbReference type="ARBA" id="ARBA00023136"/>
    </source>
</evidence>
<feature type="transmembrane region" description="Helical" evidence="7">
    <location>
        <begin position="339"/>
        <end position="357"/>
    </location>
</feature>
<dbReference type="InterPro" id="IPR035952">
    <property type="entry name" value="Rhomboid-like_sf"/>
</dbReference>
<gene>
    <name evidence="9" type="ORF">GCM10023184_35900</name>
</gene>
<proteinExistence type="inferred from homology"/>
<feature type="transmembrane region" description="Helical" evidence="7">
    <location>
        <begin position="147"/>
        <end position="169"/>
    </location>
</feature>
<dbReference type="Gene3D" id="1.20.1540.10">
    <property type="entry name" value="Rhomboid-like"/>
    <property type="match status" value="1"/>
</dbReference>
<evidence type="ECO:0000256" key="1">
    <source>
        <dbReference type="ARBA" id="ARBA00004141"/>
    </source>
</evidence>
<dbReference type="SUPFAM" id="SSF144091">
    <property type="entry name" value="Rhomboid-like"/>
    <property type="match status" value="1"/>
</dbReference>
<evidence type="ECO:0000313" key="9">
    <source>
        <dbReference type="EMBL" id="GAA4339048.1"/>
    </source>
</evidence>
<keyword evidence="4" id="KW-0378">Hydrolase</keyword>
<evidence type="ECO:0000313" key="10">
    <source>
        <dbReference type="Proteomes" id="UP001501725"/>
    </source>
</evidence>
<evidence type="ECO:0000259" key="8">
    <source>
        <dbReference type="Pfam" id="PF01694"/>
    </source>
</evidence>
<feature type="transmembrane region" description="Helical" evidence="7">
    <location>
        <begin position="255"/>
        <end position="274"/>
    </location>
</feature>
<evidence type="ECO:0000256" key="3">
    <source>
        <dbReference type="ARBA" id="ARBA00022692"/>
    </source>
</evidence>
<name>A0ABP8HGH7_9BACT</name>
<sequence length="477" mass="51949">MVQHSETIDTSGLDANAALALVHGTFQQLGWTVQFIDADRYSGFTKKTWGQPVDLITVRALPAALEVTSALPNAALDRKQTNAKKVQQFLAAWAGVSGSATDAQRSEWSAFVADVQQRTAAAIEAEKQEAAALDAVMPEKEKGAITTIGIAGVNVLVFILMWIGGVGFFEPAGEGLLRWGANFPPYTLDGQAWRLLTCIFVHVGVVHLVMNMYALFLVGTILEPMLGWKRYLAAYLATGLLASLTSLWWHPVPRLAAGASGAIMGLFGVFVALLTTKLVPPRTRASLLRGFLVYIGITLLYGLKQGVDNAAHLGGVLSGFVLGYAFLPFLKPERRRSPVPVLVAALLSVGICLYYLYRHPYDTRAFERADKVVSAHRVKALNLPDSLGGSDYANLLATQALPEWKAAEQELKVAAGYRLLPYQQQRRSLLNRYVQLRLRETELLIRMNRGDSTANAPFAQVSAELNSILEALSGQAK</sequence>
<dbReference type="EMBL" id="BAABGY010000011">
    <property type="protein sequence ID" value="GAA4339048.1"/>
    <property type="molecule type" value="Genomic_DNA"/>
</dbReference>
<feature type="transmembrane region" description="Helical" evidence="7">
    <location>
        <begin position="286"/>
        <end position="303"/>
    </location>
</feature>
<evidence type="ECO:0000256" key="5">
    <source>
        <dbReference type="ARBA" id="ARBA00022989"/>
    </source>
</evidence>
<dbReference type="PANTHER" id="PTHR43731:SF14">
    <property type="entry name" value="PRESENILIN-ASSOCIATED RHOMBOID-LIKE PROTEIN, MITOCHONDRIAL"/>
    <property type="match status" value="1"/>
</dbReference>
<feature type="transmembrane region" description="Helical" evidence="7">
    <location>
        <begin position="231"/>
        <end position="249"/>
    </location>
</feature>
<evidence type="ECO:0000256" key="7">
    <source>
        <dbReference type="SAM" id="Phobius"/>
    </source>
</evidence>
<comment type="similarity">
    <text evidence="2">Belongs to the peptidase S54 family.</text>
</comment>
<protein>
    <recommendedName>
        <fullName evidence="8">Peptidase S54 rhomboid domain-containing protein</fullName>
    </recommendedName>
</protein>
<dbReference type="RefSeq" id="WP_345257200.1">
    <property type="nucleotide sequence ID" value="NZ_BAABGY010000011.1"/>
</dbReference>
<feature type="transmembrane region" description="Helical" evidence="7">
    <location>
        <begin position="309"/>
        <end position="327"/>
    </location>
</feature>
<reference evidence="10" key="1">
    <citation type="journal article" date="2019" name="Int. J. Syst. Evol. Microbiol.">
        <title>The Global Catalogue of Microorganisms (GCM) 10K type strain sequencing project: providing services to taxonomists for standard genome sequencing and annotation.</title>
        <authorList>
            <consortium name="The Broad Institute Genomics Platform"/>
            <consortium name="The Broad Institute Genome Sequencing Center for Infectious Disease"/>
            <person name="Wu L."/>
            <person name="Ma J."/>
        </authorList>
    </citation>
    <scope>NUCLEOTIDE SEQUENCE [LARGE SCALE GENOMIC DNA]</scope>
    <source>
        <strain evidence="10">JCM 17919</strain>
    </source>
</reference>
<dbReference type="InterPro" id="IPR022764">
    <property type="entry name" value="Peptidase_S54_rhomboid_dom"/>
</dbReference>
<dbReference type="PANTHER" id="PTHR43731">
    <property type="entry name" value="RHOMBOID PROTEASE"/>
    <property type="match status" value="1"/>
</dbReference>
<keyword evidence="3 7" id="KW-0812">Transmembrane</keyword>
<keyword evidence="6 7" id="KW-0472">Membrane</keyword>